<dbReference type="SUPFAM" id="SSF52833">
    <property type="entry name" value="Thioredoxin-like"/>
    <property type="match status" value="1"/>
</dbReference>
<evidence type="ECO:0000256" key="1">
    <source>
        <dbReference type="SAM" id="Phobius"/>
    </source>
</evidence>
<evidence type="ECO:0000259" key="2">
    <source>
        <dbReference type="Pfam" id="PF00085"/>
    </source>
</evidence>
<dbReference type="AlphaFoldDB" id="A0A7L7KS45"/>
<dbReference type="InterPro" id="IPR013766">
    <property type="entry name" value="Thioredoxin_domain"/>
</dbReference>
<feature type="transmembrane region" description="Helical" evidence="1">
    <location>
        <begin position="12"/>
        <end position="34"/>
    </location>
</feature>
<name>A0A7L7KS45_9MOLU</name>
<sequence>MSRKKHRKSDHFFRNVLIGFGTIFLTLIVLIIVFEASSEELKYSSFDEINNYDDIYSIDDQKFLLYFYSESCGACQNIKTSSLSFFKQYEDDLPVYMMDATRIKGSKDILILPFGEELTSTPTLMVVENGIITEFYIGTVEISNFYSSFHE</sequence>
<dbReference type="Proteomes" id="UP000514720">
    <property type="component" value="Chromosome"/>
</dbReference>
<dbReference type="Pfam" id="PF00085">
    <property type="entry name" value="Thioredoxin"/>
    <property type="match status" value="1"/>
</dbReference>
<accession>A0A7L7KS45</accession>
<reference evidence="3 4" key="1">
    <citation type="submission" date="2020-02" db="EMBL/GenBank/DDBJ databases">
        <authorList>
            <person name="Zheng R.K."/>
            <person name="Sun C.M."/>
        </authorList>
    </citation>
    <scope>NUCLEOTIDE SEQUENCE [LARGE SCALE GENOMIC DNA]</scope>
    <source>
        <strain evidence="4">zrk13</strain>
    </source>
</reference>
<dbReference type="InterPro" id="IPR036249">
    <property type="entry name" value="Thioredoxin-like_sf"/>
</dbReference>
<gene>
    <name evidence="3" type="ORF">G4Z02_05580</name>
</gene>
<keyword evidence="1" id="KW-0472">Membrane</keyword>
<protein>
    <submittedName>
        <fullName evidence="3">Thioredoxin</fullName>
    </submittedName>
</protein>
<keyword evidence="1" id="KW-0812">Transmembrane</keyword>
<organism evidence="3 4">
    <name type="scientific">Candidatus Xianfuyuplasma coldseepsis</name>
    <dbReference type="NCBI Taxonomy" id="2782163"/>
    <lineage>
        <taxon>Bacteria</taxon>
        <taxon>Bacillati</taxon>
        <taxon>Mycoplasmatota</taxon>
        <taxon>Mollicutes</taxon>
        <taxon>Candidatus Izemoplasmatales</taxon>
        <taxon>Candidatus Izemoplasmataceae</taxon>
        <taxon>Candidatus Xianfuyuplasma</taxon>
    </lineage>
</organism>
<dbReference type="KEGG" id="xcl:G4Z02_05580"/>
<evidence type="ECO:0000313" key="3">
    <source>
        <dbReference type="EMBL" id="QMS85239.1"/>
    </source>
</evidence>
<keyword evidence="1" id="KW-1133">Transmembrane helix</keyword>
<proteinExistence type="predicted"/>
<feature type="domain" description="Thioredoxin" evidence="2">
    <location>
        <begin position="51"/>
        <end position="144"/>
    </location>
</feature>
<dbReference type="Gene3D" id="3.40.30.10">
    <property type="entry name" value="Glutaredoxin"/>
    <property type="match status" value="1"/>
</dbReference>
<dbReference type="EMBL" id="CP048914">
    <property type="protein sequence ID" value="QMS85239.1"/>
    <property type="molecule type" value="Genomic_DNA"/>
</dbReference>
<dbReference type="RefSeq" id="WP_258877021.1">
    <property type="nucleotide sequence ID" value="NZ_CP048914.1"/>
</dbReference>
<evidence type="ECO:0000313" key="4">
    <source>
        <dbReference type="Proteomes" id="UP000514720"/>
    </source>
</evidence>
<keyword evidence="4" id="KW-1185">Reference proteome</keyword>